<dbReference type="Proteomes" id="UP000052167">
    <property type="component" value="Unassembled WGS sequence"/>
</dbReference>
<name>A0A922NZ71_9HYPH</name>
<reference evidence="1 2" key="1">
    <citation type="submission" date="2014-06" db="EMBL/GenBank/DDBJ databases">
        <title>Rhizobium pelagicum/R2-400B4.</title>
        <authorList>
            <person name="Kimes N.E."/>
            <person name="Lopez-Perez M."/>
        </authorList>
    </citation>
    <scope>NUCLEOTIDE SEQUENCE [LARGE SCALE GENOMIC DNA]</scope>
    <source>
        <strain evidence="1 2">R2-400B4</strain>
    </source>
</reference>
<organism evidence="1 2">
    <name type="scientific">Pseudorhizobium pelagicum</name>
    <dbReference type="NCBI Taxonomy" id="1509405"/>
    <lineage>
        <taxon>Bacteria</taxon>
        <taxon>Pseudomonadati</taxon>
        <taxon>Pseudomonadota</taxon>
        <taxon>Alphaproteobacteria</taxon>
        <taxon>Hyphomicrobiales</taxon>
        <taxon>Rhizobiaceae</taxon>
        <taxon>Rhizobium/Agrobacterium group</taxon>
        <taxon>Pseudorhizobium</taxon>
    </lineage>
</organism>
<dbReference type="AlphaFoldDB" id="A0A922NZ71"/>
<comment type="caution">
    <text evidence="1">The sequence shown here is derived from an EMBL/GenBank/DDBJ whole genome shotgun (WGS) entry which is preliminary data.</text>
</comment>
<evidence type="ECO:0000313" key="2">
    <source>
        <dbReference type="Proteomes" id="UP000052167"/>
    </source>
</evidence>
<accession>A0A922NZ71</accession>
<protein>
    <submittedName>
        <fullName evidence="1">Uncharacterized protein</fullName>
    </submittedName>
</protein>
<sequence>MAEHRIFEFIVSDVTDIAPKNARGFDDRDIQRNMGEKAAYKLELVTSDTRASDITETLSIVLIGYGADSKILVTNVREVVTH</sequence>
<proteinExistence type="predicted"/>
<evidence type="ECO:0000313" key="1">
    <source>
        <dbReference type="EMBL" id="KEQ09428.1"/>
    </source>
</evidence>
<gene>
    <name evidence="1" type="ORF">GV68_23685</name>
</gene>
<dbReference type="RefSeq" id="WP_037165900.1">
    <property type="nucleotide sequence ID" value="NZ_JBALUL010000005.1"/>
</dbReference>
<dbReference type="EMBL" id="JOKJ01000007">
    <property type="protein sequence ID" value="KEQ09428.1"/>
    <property type="molecule type" value="Genomic_DNA"/>
</dbReference>
<keyword evidence="2" id="KW-1185">Reference proteome</keyword>